<evidence type="ECO:0000313" key="5">
    <source>
        <dbReference type="WBParaSite" id="nRc.2.0.1.t10074-RA"/>
    </source>
</evidence>
<proteinExistence type="predicted"/>
<feature type="domain" description="Ig-like" evidence="3">
    <location>
        <begin position="248"/>
        <end position="342"/>
    </location>
</feature>
<dbReference type="InterPro" id="IPR013783">
    <property type="entry name" value="Ig-like_fold"/>
</dbReference>
<dbReference type="WBParaSite" id="nRc.2.0.1.t10074-RA">
    <property type="protein sequence ID" value="nRc.2.0.1.t10074-RA"/>
    <property type="gene ID" value="nRc.2.0.1.g10074"/>
</dbReference>
<dbReference type="PANTHER" id="PTHR13817:SF73">
    <property type="entry name" value="FIBRONECTIN TYPE-III DOMAIN-CONTAINING PROTEIN"/>
    <property type="match status" value="1"/>
</dbReference>
<sequence length="485" mass="54352">VYRLIIPKVRIDDAGSYRVEATNKSNEKASSSAVLTINALVKAPEILDGLKNVAVDQGAKAIFQVHVRGKPSVVIWYKNGVQLNANNHILIDTVDDSHFRLTLLNTDLDDQGEYKVRLENEAGSADSEAALMVTRVVPRQETQQEQMEAEAVLTITKILKDQTAKEGDNVGFDVDFSGSPTTIKWYKNGQLLSPSDHVKLIDLGGNCFRLLLTDVQKEEHEASYKVEAEKDGHIVHSTARLFVEGQAPRILKALKDYQVTSGSKIILETEVEGKPKTVKWYKNGREIKQTDKVKFEELNRKVFRLIFQEVQKNDEATYKIILGNDFGACESEGHLTVEEKLTKEEISALKFIRSLTDKTVTEGSHISLEIEVEGKPKSIKWYKNGRSLNESEKIRIEKLSESVFKLMIMNTSVDDQGDYRVVVENDVSRIESQGKLNVESARPTQEAEGVGAKFTVPLTSQTGNEDETISLTCRVRGEPFPEIAW</sequence>
<keyword evidence="1" id="KW-0677">Repeat</keyword>
<accession>A0A915I7E4</accession>
<dbReference type="FunFam" id="2.60.40.10:FF:000107">
    <property type="entry name" value="Myosin, light chain kinase a"/>
    <property type="match status" value="3"/>
</dbReference>
<dbReference type="InterPro" id="IPR036179">
    <property type="entry name" value="Ig-like_dom_sf"/>
</dbReference>
<dbReference type="Pfam" id="PF07679">
    <property type="entry name" value="I-set"/>
    <property type="match status" value="4"/>
</dbReference>
<protein>
    <submittedName>
        <fullName evidence="5">Ig-like domain-containing protein</fullName>
    </submittedName>
</protein>
<organism evidence="4 5">
    <name type="scientific">Romanomermis culicivorax</name>
    <name type="common">Nematode worm</name>
    <dbReference type="NCBI Taxonomy" id="13658"/>
    <lineage>
        <taxon>Eukaryota</taxon>
        <taxon>Metazoa</taxon>
        <taxon>Ecdysozoa</taxon>
        <taxon>Nematoda</taxon>
        <taxon>Enoplea</taxon>
        <taxon>Dorylaimia</taxon>
        <taxon>Mermithida</taxon>
        <taxon>Mermithoidea</taxon>
        <taxon>Mermithidae</taxon>
        <taxon>Romanomermis</taxon>
    </lineage>
</organism>
<evidence type="ECO:0000256" key="1">
    <source>
        <dbReference type="ARBA" id="ARBA00022737"/>
    </source>
</evidence>
<reference evidence="5" key="1">
    <citation type="submission" date="2022-11" db="UniProtKB">
        <authorList>
            <consortium name="WormBaseParasite"/>
        </authorList>
    </citation>
    <scope>IDENTIFICATION</scope>
</reference>
<dbReference type="CDD" id="cd00096">
    <property type="entry name" value="Ig"/>
    <property type="match status" value="1"/>
</dbReference>
<feature type="domain" description="Ig-like" evidence="3">
    <location>
        <begin position="443"/>
        <end position="485"/>
    </location>
</feature>
<evidence type="ECO:0000313" key="4">
    <source>
        <dbReference type="Proteomes" id="UP000887565"/>
    </source>
</evidence>
<name>A0A915I7E4_ROMCU</name>
<evidence type="ECO:0000259" key="3">
    <source>
        <dbReference type="PROSITE" id="PS50835"/>
    </source>
</evidence>
<dbReference type="InterPro" id="IPR007110">
    <property type="entry name" value="Ig-like_dom"/>
</dbReference>
<feature type="domain" description="Ig-like" evidence="3">
    <location>
        <begin position="44"/>
        <end position="132"/>
    </location>
</feature>
<dbReference type="SUPFAM" id="SSF48726">
    <property type="entry name" value="Immunoglobulin"/>
    <property type="match status" value="6"/>
</dbReference>
<dbReference type="AlphaFoldDB" id="A0A915I7E4"/>
<feature type="domain" description="Ig-like" evidence="3">
    <location>
        <begin position="344"/>
        <end position="437"/>
    </location>
</feature>
<keyword evidence="2" id="KW-0393">Immunoglobulin domain</keyword>
<keyword evidence="4" id="KW-1185">Reference proteome</keyword>
<dbReference type="PROSITE" id="PS50835">
    <property type="entry name" value="IG_LIKE"/>
    <property type="match status" value="4"/>
</dbReference>
<dbReference type="SMART" id="SM00409">
    <property type="entry name" value="IG"/>
    <property type="match status" value="4"/>
</dbReference>
<dbReference type="Gene3D" id="2.60.40.10">
    <property type="entry name" value="Immunoglobulins"/>
    <property type="match status" value="4"/>
</dbReference>
<evidence type="ECO:0000256" key="2">
    <source>
        <dbReference type="ARBA" id="ARBA00023319"/>
    </source>
</evidence>
<dbReference type="InterPro" id="IPR050964">
    <property type="entry name" value="Striated_Muscle_Regulatory"/>
</dbReference>
<dbReference type="InterPro" id="IPR013098">
    <property type="entry name" value="Ig_I-set"/>
</dbReference>
<dbReference type="PANTHER" id="PTHR13817">
    <property type="entry name" value="TITIN"/>
    <property type="match status" value="1"/>
</dbReference>
<dbReference type="Proteomes" id="UP000887565">
    <property type="component" value="Unplaced"/>
</dbReference>
<dbReference type="OMA" id="NDFGACE"/>
<dbReference type="InterPro" id="IPR003599">
    <property type="entry name" value="Ig_sub"/>
</dbReference>